<name>A0A8W8P1X4_MAGGI</name>
<evidence type="ECO:0000313" key="1">
    <source>
        <dbReference type="EnsemblMetazoa" id="G8284.1:cds"/>
    </source>
</evidence>
<accession>A0A8W8P1X4</accession>
<sequence length="112" mass="12875">MAAIVVGAIGLHIINDVLESDEEDDDLEDIFAISGASLIVRDDRIKSQRYYETTIRNYLPDSFKRFFKNDRLDDIINVDSDDEDGQGHVNVYPWLQNDAQGTLKRIQITNRM</sequence>
<dbReference type="EnsemblMetazoa" id="G8284.1">
    <property type="protein sequence ID" value="G8284.1:cds"/>
    <property type="gene ID" value="G8284"/>
</dbReference>
<reference evidence="1" key="1">
    <citation type="submission" date="2022-08" db="UniProtKB">
        <authorList>
            <consortium name="EnsemblMetazoa"/>
        </authorList>
    </citation>
    <scope>IDENTIFICATION</scope>
    <source>
        <strain evidence="1">05x7-T-G4-1.051#20</strain>
    </source>
</reference>
<proteinExistence type="predicted"/>
<protein>
    <submittedName>
        <fullName evidence="1">Uncharacterized protein</fullName>
    </submittedName>
</protein>
<keyword evidence="2" id="KW-1185">Reference proteome</keyword>
<evidence type="ECO:0000313" key="2">
    <source>
        <dbReference type="Proteomes" id="UP000005408"/>
    </source>
</evidence>
<dbReference type="Proteomes" id="UP000005408">
    <property type="component" value="Unassembled WGS sequence"/>
</dbReference>
<dbReference type="AlphaFoldDB" id="A0A8W8P1X4"/>
<organism evidence="1 2">
    <name type="scientific">Magallana gigas</name>
    <name type="common">Pacific oyster</name>
    <name type="synonym">Crassostrea gigas</name>
    <dbReference type="NCBI Taxonomy" id="29159"/>
    <lineage>
        <taxon>Eukaryota</taxon>
        <taxon>Metazoa</taxon>
        <taxon>Spiralia</taxon>
        <taxon>Lophotrochozoa</taxon>
        <taxon>Mollusca</taxon>
        <taxon>Bivalvia</taxon>
        <taxon>Autobranchia</taxon>
        <taxon>Pteriomorphia</taxon>
        <taxon>Ostreida</taxon>
        <taxon>Ostreoidea</taxon>
        <taxon>Ostreidae</taxon>
        <taxon>Magallana</taxon>
    </lineage>
</organism>